<dbReference type="PANTHER" id="PTHR46890:SF48">
    <property type="entry name" value="RNA-DIRECTED DNA POLYMERASE"/>
    <property type="match status" value="1"/>
</dbReference>
<dbReference type="InterPro" id="IPR052343">
    <property type="entry name" value="Retrotransposon-Effector_Assoc"/>
</dbReference>
<dbReference type="InterPro" id="IPR043502">
    <property type="entry name" value="DNA/RNA_pol_sf"/>
</dbReference>
<organism evidence="2 3">
    <name type="scientific">Nyssa sinensis</name>
    <dbReference type="NCBI Taxonomy" id="561372"/>
    <lineage>
        <taxon>Eukaryota</taxon>
        <taxon>Viridiplantae</taxon>
        <taxon>Streptophyta</taxon>
        <taxon>Embryophyta</taxon>
        <taxon>Tracheophyta</taxon>
        <taxon>Spermatophyta</taxon>
        <taxon>Magnoliopsida</taxon>
        <taxon>eudicotyledons</taxon>
        <taxon>Gunneridae</taxon>
        <taxon>Pentapetalae</taxon>
        <taxon>asterids</taxon>
        <taxon>Cornales</taxon>
        <taxon>Nyssaceae</taxon>
        <taxon>Nyssa</taxon>
    </lineage>
</organism>
<dbReference type="AlphaFoldDB" id="A0A5J5BSR5"/>
<evidence type="ECO:0000259" key="1">
    <source>
        <dbReference type="Pfam" id="PF00078"/>
    </source>
</evidence>
<sequence length="261" mass="29297">MNSTLLQEFNSKEIKYALFRMHPSKAPGPDGSINHTYIVLTLKVNNPKKMTEFRLISLCNVAYKVIAKVLANILKPILPLIILESPSAFVPGRLITDNILVAFEIIHCLKNSKAGKQGNMALKLVMNKAYHRVEWKFLEQLMLHMGFHARRVELIIHCVSLTPFSVLINRDPMRCIRLTRALCQGNPPSPYLFILCAEAFSYLLMKAEGDQKIKGLAVARNAPRMSHLFFADDSLLFSDASIDQIGEIARIISIYGAASSQ</sequence>
<protein>
    <recommendedName>
        <fullName evidence="1">Reverse transcriptase domain-containing protein</fullName>
    </recommendedName>
</protein>
<proteinExistence type="predicted"/>
<dbReference type="Pfam" id="PF00078">
    <property type="entry name" value="RVT_1"/>
    <property type="match status" value="1"/>
</dbReference>
<accession>A0A5J5BSR5</accession>
<keyword evidence="3" id="KW-1185">Reference proteome</keyword>
<dbReference type="SUPFAM" id="SSF56672">
    <property type="entry name" value="DNA/RNA polymerases"/>
    <property type="match status" value="1"/>
</dbReference>
<feature type="domain" description="Reverse transcriptase" evidence="1">
    <location>
        <begin position="47"/>
        <end position="248"/>
    </location>
</feature>
<dbReference type="EMBL" id="CM018033">
    <property type="protein sequence ID" value="KAA8544817.1"/>
    <property type="molecule type" value="Genomic_DNA"/>
</dbReference>
<gene>
    <name evidence="2" type="ORF">F0562_019592</name>
</gene>
<dbReference type="InterPro" id="IPR000477">
    <property type="entry name" value="RT_dom"/>
</dbReference>
<name>A0A5J5BSR5_9ASTE</name>
<dbReference type="PANTHER" id="PTHR46890">
    <property type="entry name" value="NON-LTR RETROLELEMENT REVERSE TRANSCRIPTASE-LIKE PROTEIN-RELATED"/>
    <property type="match status" value="1"/>
</dbReference>
<evidence type="ECO:0000313" key="3">
    <source>
        <dbReference type="Proteomes" id="UP000325577"/>
    </source>
</evidence>
<dbReference type="CDD" id="cd01650">
    <property type="entry name" value="RT_nLTR_like"/>
    <property type="match status" value="1"/>
</dbReference>
<reference evidence="2 3" key="1">
    <citation type="submission" date="2019-09" db="EMBL/GenBank/DDBJ databases">
        <title>A chromosome-level genome assembly of the Chinese tupelo Nyssa sinensis.</title>
        <authorList>
            <person name="Yang X."/>
            <person name="Kang M."/>
            <person name="Yang Y."/>
            <person name="Xiong H."/>
            <person name="Wang M."/>
            <person name="Zhang Z."/>
            <person name="Wang Z."/>
            <person name="Wu H."/>
            <person name="Ma T."/>
            <person name="Liu J."/>
            <person name="Xi Z."/>
        </authorList>
    </citation>
    <scope>NUCLEOTIDE SEQUENCE [LARGE SCALE GENOMIC DNA]</scope>
    <source>
        <strain evidence="2">J267</strain>
        <tissue evidence="2">Leaf</tissue>
    </source>
</reference>
<dbReference type="OrthoDB" id="1932527at2759"/>
<evidence type="ECO:0000313" key="2">
    <source>
        <dbReference type="EMBL" id="KAA8544817.1"/>
    </source>
</evidence>
<dbReference type="Proteomes" id="UP000325577">
    <property type="component" value="Linkage Group LG10"/>
</dbReference>